<name>A0AAD8PLY6_9PEZI</name>
<comment type="caution">
    <text evidence="1">The sequence shown here is derived from an EMBL/GenBank/DDBJ whole genome shotgun (WGS) entry which is preliminary data.</text>
</comment>
<reference evidence="1" key="1">
    <citation type="submission" date="2021-06" db="EMBL/GenBank/DDBJ databases">
        <title>Comparative genomics, transcriptomics and evolutionary studies reveal genomic signatures of adaptation to plant cell wall in hemibiotrophic fungi.</title>
        <authorList>
            <consortium name="DOE Joint Genome Institute"/>
            <person name="Baroncelli R."/>
            <person name="Diaz J.F."/>
            <person name="Benocci T."/>
            <person name="Peng M."/>
            <person name="Battaglia E."/>
            <person name="Haridas S."/>
            <person name="Andreopoulos W."/>
            <person name="Labutti K."/>
            <person name="Pangilinan J."/>
            <person name="Floch G.L."/>
            <person name="Makela M.R."/>
            <person name="Henrissat B."/>
            <person name="Grigoriev I.V."/>
            <person name="Crouch J.A."/>
            <person name="De Vries R.P."/>
            <person name="Sukno S.A."/>
            <person name="Thon M.R."/>
        </authorList>
    </citation>
    <scope>NUCLEOTIDE SEQUENCE</scope>
    <source>
        <strain evidence="1">CBS 125086</strain>
    </source>
</reference>
<dbReference type="Proteomes" id="UP001230504">
    <property type="component" value="Unassembled WGS sequence"/>
</dbReference>
<keyword evidence="2" id="KW-1185">Reference proteome</keyword>
<dbReference type="GeneID" id="85448502"/>
<dbReference type="AlphaFoldDB" id="A0AAD8PLY6"/>
<sequence length="259" mass="27789">MFGIAVAIYRGKDAKRSLYVCPKCKGTVIRSLVAMLPDTPPDAAVRAIASLVTGAFFNRPVTSSTTSITNGDNNNKSEDSWKARGVAKFPALRRYKKTWAELARHIAKGIGLNLGASGGGQSDTAFQSAKREAIAGIALSKRAEQAKQATAATRPDRVLYDDAETRKTARVLELLDELIGLERDLHEAVLAEIEHDKQLSLGGKVNDGAKQGQAVDDAISKWEAAAADARTNRAVATERVMTLRGRVKAAQTELSRTTG</sequence>
<dbReference type="EMBL" id="JAHLJV010000109">
    <property type="protein sequence ID" value="KAK1570194.1"/>
    <property type="molecule type" value="Genomic_DNA"/>
</dbReference>
<gene>
    <name evidence="1" type="ORF">LY79DRAFT_674148</name>
</gene>
<evidence type="ECO:0000313" key="1">
    <source>
        <dbReference type="EMBL" id="KAK1570194.1"/>
    </source>
</evidence>
<protein>
    <submittedName>
        <fullName evidence="1">Uncharacterized protein</fullName>
    </submittedName>
</protein>
<accession>A0AAD8PLY6</accession>
<proteinExistence type="predicted"/>
<dbReference type="RefSeq" id="XP_060408345.1">
    <property type="nucleotide sequence ID" value="XM_060564262.1"/>
</dbReference>
<evidence type="ECO:0000313" key="2">
    <source>
        <dbReference type="Proteomes" id="UP001230504"/>
    </source>
</evidence>
<organism evidence="1 2">
    <name type="scientific">Colletotrichum navitas</name>
    <dbReference type="NCBI Taxonomy" id="681940"/>
    <lineage>
        <taxon>Eukaryota</taxon>
        <taxon>Fungi</taxon>
        <taxon>Dikarya</taxon>
        <taxon>Ascomycota</taxon>
        <taxon>Pezizomycotina</taxon>
        <taxon>Sordariomycetes</taxon>
        <taxon>Hypocreomycetidae</taxon>
        <taxon>Glomerellales</taxon>
        <taxon>Glomerellaceae</taxon>
        <taxon>Colletotrichum</taxon>
        <taxon>Colletotrichum graminicola species complex</taxon>
    </lineage>
</organism>